<dbReference type="Pfam" id="PF00276">
    <property type="entry name" value="Ribosomal_L23"/>
    <property type="match status" value="1"/>
</dbReference>
<evidence type="ECO:0000256" key="5">
    <source>
        <dbReference type="ARBA" id="ARBA00023274"/>
    </source>
</evidence>
<keyword evidence="2 6" id="KW-0699">rRNA-binding</keyword>
<evidence type="ECO:0000256" key="2">
    <source>
        <dbReference type="ARBA" id="ARBA00022730"/>
    </source>
</evidence>
<comment type="caution">
    <text evidence="7">The sequence shown here is derived from an EMBL/GenBank/DDBJ whole genome shotgun (WGS) entry which is preliminary data.</text>
</comment>
<dbReference type="FunFam" id="3.30.70.330:FF:000001">
    <property type="entry name" value="50S ribosomal protein L23"/>
    <property type="match status" value="1"/>
</dbReference>
<dbReference type="Proteomes" id="UP000297890">
    <property type="component" value="Unassembled WGS sequence"/>
</dbReference>
<dbReference type="NCBIfam" id="NF004359">
    <property type="entry name" value="PRK05738.1-3"/>
    <property type="match status" value="1"/>
</dbReference>
<keyword evidence="5 6" id="KW-0687">Ribonucleoprotein</keyword>
<reference evidence="7 8" key="1">
    <citation type="journal article" date="2019" name="ISME J.">
        <title>Candidatus Macondimonas diazotrophica, a novel gammaproteobacterial genus dominating crude-oil-contaminated coastal sediments.</title>
        <authorList>
            <person name="Karthikeyan S."/>
            <person name="Konstantinidis K."/>
        </authorList>
    </citation>
    <scope>NUCLEOTIDE SEQUENCE [LARGE SCALE GENOMIC DNA]</scope>
    <source>
        <strain evidence="7 8">KTK01</strain>
    </source>
</reference>
<dbReference type="GO" id="GO:0005840">
    <property type="term" value="C:ribosome"/>
    <property type="evidence" value="ECO:0007669"/>
    <property type="project" value="UniProtKB-KW"/>
</dbReference>
<dbReference type="GO" id="GO:0006412">
    <property type="term" value="P:translation"/>
    <property type="evidence" value="ECO:0007669"/>
    <property type="project" value="UniProtKB-UniRule"/>
</dbReference>
<dbReference type="GO" id="GO:1990904">
    <property type="term" value="C:ribonucleoprotein complex"/>
    <property type="evidence" value="ECO:0007669"/>
    <property type="project" value="UniProtKB-KW"/>
</dbReference>
<dbReference type="GO" id="GO:0019843">
    <property type="term" value="F:rRNA binding"/>
    <property type="evidence" value="ECO:0007669"/>
    <property type="project" value="UniProtKB-UniRule"/>
</dbReference>
<dbReference type="SUPFAM" id="SSF54189">
    <property type="entry name" value="Ribosomal proteins S24e, L23 and L15e"/>
    <property type="match status" value="1"/>
</dbReference>
<dbReference type="Gene3D" id="3.30.70.330">
    <property type="match status" value="1"/>
</dbReference>
<dbReference type="AlphaFoldDB" id="A0A4Z0F9B4"/>
<keyword evidence="4 6" id="KW-0689">Ribosomal protein</keyword>
<dbReference type="HAMAP" id="MF_01369_B">
    <property type="entry name" value="Ribosomal_uL23_B"/>
    <property type="match status" value="1"/>
</dbReference>
<evidence type="ECO:0000256" key="1">
    <source>
        <dbReference type="ARBA" id="ARBA00006700"/>
    </source>
</evidence>
<keyword evidence="3 6" id="KW-0694">RNA-binding</keyword>
<evidence type="ECO:0000256" key="3">
    <source>
        <dbReference type="ARBA" id="ARBA00022884"/>
    </source>
</evidence>
<comment type="similarity">
    <text evidence="1 6">Belongs to the universal ribosomal protein uL23 family.</text>
</comment>
<dbReference type="InterPro" id="IPR012678">
    <property type="entry name" value="Ribosomal_uL23/eL15/eS24_sf"/>
</dbReference>
<sequence length="98" mass="11124">MKQERLLQILLEPVVTEKSTYVAEAGNQAVFKVCRDATKSEIKAAVESLFSVRVLDVNVVNLKGKMKRHGRFYGRRNGSRKAYVRLSEDSRIELSVNP</sequence>
<comment type="function">
    <text evidence="6">One of the early assembly proteins it binds 23S rRNA. One of the proteins that surrounds the polypeptide exit tunnel on the outside of the ribosome. Forms the main docking site for trigger factor binding to the ribosome.</text>
</comment>
<evidence type="ECO:0000256" key="4">
    <source>
        <dbReference type="ARBA" id="ARBA00022980"/>
    </source>
</evidence>
<proteinExistence type="inferred from homology"/>
<dbReference type="GO" id="GO:0003735">
    <property type="term" value="F:structural constituent of ribosome"/>
    <property type="evidence" value="ECO:0007669"/>
    <property type="project" value="InterPro"/>
</dbReference>
<protein>
    <recommendedName>
        <fullName evidence="6">Large ribosomal subunit protein uL23</fullName>
    </recommendedName>
</protein>
<accession>A0A4Z0F9B4</accession>
<dbReference type="PANTHER" id="PTHR11620">
    <property type="entry name" value="60S RIBOSOMAL PROTEIN L23A"/>
    <property type="match status" value="1"/>
</dbReference>
<dbReference type="RefSeq" id="WP_135282243.1">
    <property type="nucleotide sequence ID" value="NZ_SRIO01000013.1"/>
</dbReference>
<dbReference type="EMBL" id="SRIO01000013">
    <property type="protein sequence ID" value="TFZ81957.1"/>
    <property type="molecule type" value="Genomic_DNA"/>
</dbReference>
<dbReference type="OrthoDB" id="9793353at2"/>
<evidence type="ECO:0000313" key="7">
    <source>
        <dbReference type="EMBL" id="TFZ81957.1"/>
    </source>
</evidence>
<comment type="subunit">
    <text evidence="6">Part of the 50S ribosomal subunit. Contacts protein L29, and trigger factor when it is bound to the ribosome.</text>
</comment>
<dbReference type="NCBIfam" id="NF004363">
    <property type="entry name" value="PRK05738.2-4"/>
    <property type="match status" value="1"/>
</dbReference>
<dbReference type="InterPro" id="IPR013025">
    <property type="entry name" value="Ribosomal_uL23-like"/>
</dbReference>
<gene>
    <name evidence="6" type="primary">rplW</name>
    <name evidence="7" type="ORF">E4680_09860</name>
</gene>
<keyword evidence="8" id="KW-1185">Reference proteome</keyword>
<evidence type="ECO:0000256" key="6">
    <source>
        <dbReference type="HAMAP-Rule" id="MF_01369"/>
    </source>
</evidence>
<evidence type="ECO:0000313" key="8">
    <source>
        <dbReference type="Proteomes" id="UP000297890"/>
    </source>
</evidence>
<organism evidence="7 8">
    <name type="scientific">Candidatus Macondimonas diazotrophica</name>
    <dbReference type="NCBI Taxonomy" id="2305248"/>
    <lineage>
        <taxon>Bacteria</taxon>
        <taxon>Pseudomonadati</taxon>
        <taxon>Pseudomonadota</taxon>
        <taxon>Gammaproteobacteria</taxon>
        <taxon>Chromatiales</taxon>
        <taxon>Ectothiorhodospiraceae</taxon>
        <taxon>Candidatus Macondimonas</taxon>
    </lineage>
</organism>
<name>A0A4Z0F9B4_9GAMM</name>
<dbReference type="InterPro" id="IPR012677">
    <property type="entry name" value="Nucleotide-bd_a/b_plait_sf"/>
</dbReference>